<evidence type="ECO:0000256" key="2">
    <source>
        <dbReference type="ARBA" id="ARBA00005689"/>
    </source>
</evidence>
<evidence type="ECO:0000259" key="13">
    <source>
        <dbReference type="SMART" id="SM01003"/>
    </source>
</evidence>
<evidence type="ECO:0000256" key="11">
    <source>
        <dbReference type="ARBA" id="ARBA00084087"/>
    </source>
</evidence>
<dbReference type="InterPro" id="IPR008143">
    <property type="entry name" value="Ala_DH/PNT_CS2"/>
</dbReference>
<dbReference type="EMBL" id="CP003557">
    <property type="protein sequence ID" value="AFN75610.1"/>
    <property type="molecule type" value="Genomic_DNA"/>
</dbReference>
<proteinExistence type="inferred from homology"/>
<organism evidence="14 15">
    <name type="scientific">Melioribacter roseus (strain DSM 23840 / JCM 17771 / VKM B-2668 / P3M-2)</name>
    <dbReference type="NCBI Taxonomy" id="1191523"/>
    <lineage>
        <taxon>Bacteria</taxon>
        <taxon>Pseudomonadati</taxon>
        <taxon>Ignavibacteriota</taxon>
        <taxon>Ignavibacteria</taxon>
        <taxon>Ignavibacteriales</taxon>
        <taxon>Melioribacteraceae</taxon>
        <taxon>Melioribacter</taxon>
    </lineage>
</organism>
<dbReference type="GO" id="GO:0008750">
    <property type="term" value="F:proton-translocating NAD(P)+ transhydrogenase activity"/>
    <property type="evidence" value="ECO:0007669"/>
    <property type="project" value="UniProtKB-EC"/>
</dbReference>
<sequence>MVIAVPKEIMAGENRVALIPDVASRLIKKGFKVIVESGAGMRAGFPDEKYKEAGAGLIDNLESLYSQADIVVKVQRPVEHPEKGKHELELMKKGTLLISFFYSLHFPEVAKKAAELGINVISMDAIPRTTLAQRMDALSSQANIAGYKSVILAANHLHKIFPMMMTAAGTISPAKVVIMGAGVAGLSALGTAKRLGAVVEVSDVRPQVKEEVQSLGGKFIEVPTDESMQDSGGYAKEQSEEFLRKQKELIFKHITEADIVITTALIPGKKAPTLVTEEMVKNMRPGSVVLDMAVEFGGNCEISEKGKTVVKYDVTIIGESNLPSLVPYHASEMYSKNLLNLIDYTSKEGQFNHNMEDEIIGGATIVKDGQVVHERTKALIQ</sequence>
<dbReference type="EC" id="7.1.1.1" evidence="3"/>
<dbReference type="SMART" id="SM01002">
    <property type="entry name" value="AlaDh_PNT_C"/>
    <property type="match status" value="1"/>
</dbReference>
<dbReference type="InterPro" id="IPR007886">
    <property type="entry name" value="AlaDH/PNT_N"/>
</dbReference>
<comment type="similarity">
    <text evidence="2">Belongs to the AlaDH/PNT family.</text>
</comment>
<dbReference type="PROSITE" id="PS00837">
    <property type="entry name" value="ALADH_PNT_2"/>
    <property type="match status" value="1"/>
</dbReference>
<dbReference type="SUPFAM" id="SSF52283">
    <property type="entry name" value="Formate/glycerate dehydrogenase catalytic domain-like"/>
    <property type="match status" value="1"/>
</dbReference>
<keyword evidence="15" id="KW-1185">Reference proteome</keyword>
<evidence type="ECO:0000313" key="14">
    <source>
        <dbReference type="EMBL" id="AFN75610.1"/>
    </source>
</evidence>
<dbReference type="SMART" id="SM01003">
    <property type="entry name" value="AlaDh_PNT_N"/>
    <property type="match status" value="1"/>
</dbReference>
<dbReference type="GO" id="GO:0006740">
    <property type="term" value="P:NADPH regeneration"/>
    <property type="evidence" value="ECO:0007669"/>
    <property type="project" value="TreeGrafter"/>
</dbReference>
<evidence type="ECO:0000256" key="1">
    <source>
        <dbReference type="ARBA" id="ARBA00003943"/>
    </source>
</evidence>
<gene>
    <name evidence="14" type="ordered locus">MROS_2380</name>
</gene>
<evidence type="ECO:0000256" key="6">
    <source>
        <dbReference type="ARBA" id="ARBA00022967"/>
    </source>
</evidence>
<comment type="function">
    <text evidence="1">The transhydrogenation between NADH and NADP is coupled to respiration and ATP hydrolysis and functions as a proton pump across the membrane.</text>
</comment>
<keyword evidence="6" id="KW-1278">Translocase</keyword>
<dbReference type="GO" id="GO:0005886">
    <property type="term" value="C:plasma membrane"/>
    <property type="evidence" value="ECO:0007669"/>
    <property type="project" value="TreeGrafter"/>
</dbReference>
<feature type="domain" description="Alanine dehydrogenase/pyridine nucleotide transhydrogenase N-terminal" evidence="13">
    <location>
        <begin position="4"/>
        <end position="145"/>
    </location>
</feature>
<dbReference type="SUPFAM" id="SSF51735">
    <property type="entry name" value="NAD(P)-binding Rossmann-fold domains"/>
    <property type="match status" value="1"/>
</dbReference>
<evidence type="ECO:0000256" key="10">
    <source>
        <dbReference type="ARBA" id="ARBA00076996"/>
    </source>
</evidence>
<dbReference type="AlphaFoldDB" id="I6Z8Y4"/>
<evidence type="ECO:0000256" key="5">
    <source>
        <dbReference type="ARBA" id="ARBA00022857"/>
    </source>
</evidence>
<dbReference type="GO" id="GO:0016491">
    <property type="term" value="F:oxidoreductase activity"/>
    <property type="evidence" value="ECO:0007669"/>
    <property type="project" value="InterPro"/>
</dbReference>
<feature type="domain" description="Alanine dehydrogenase/pyridine nucleotide transhydrogenase NAD(H)-binding" evidence="12">
    <location>
        <begin position="154"/>
        <end position="318"/>
    </location>
</feature>
<accession>I6Z8Y4</accession>
<evidence type="ECO:0000256" key="8">
    <source>
        <dbReference type="ARBA" id="ARBA00048202"/>
    </source>
</evidence>
<dbReference type="STRING" id="1191523.MROS_2380"/>
<dbReference type="CDD" id="cd05304">
    <property type="entry name" value="Rubrum_tdh"/>
    <property type="match status" value="1"/>
</dbReference>
<comment type="catalytic activity">
    <reaction evidence="8">
        <text>NAD(+) + NADPH + H(+)(in) = NADH + NADP(+) + H(+)(out)</text>
        <dbReference type="Rhea" id="RHEA:47992"/>
        <dbReference type="ChEBI" id="CHEBI:15378"/>
        <dbReference type="ChEBI" id="CHEBI:57540"/>
        <dbReference type="ChEBI" id="CHEBI:57783"/>
        <dbReference type="ChEBI" id="CHEBI:57945"/>
        <dbReference type="ChEBI" id="CHEBI:58349"/>
        <dbReference type="EC" id="7.1.1.1"/>
    </reaction>
</comment>
<protein>
    <recommendedName>
        <fullName evidence="9">NAD(P) transhydrogenase subunit alpha part 1</fullName>
        <ecNumber evidence="3">7.1.1.1</ecNumber>
    </recommendedName>
    <alternativeName>
        <fullName evidence="11">Nicotinamide nucleotide transhydrogenase subunit alpha 1</fullName>
    </alternativeName>
    <alternativeName>
        <fullName evidence="10">Pyridine nucleotide transhydrogenase subunit alpha 1</fullName>
    </alternativeName>
</protein>
<dbReference type="Gene3D" id="3.40.50.720">
    <property type="entry name" value="NAD(P)-binding Rossmann-like Domain"/>
    <property type="match status" value="2"/>
</dbReference>
<dbReference type="InterPro" id="IPR036291">
    <property type="entry name" value="NAD(P)-bd_dom_sf"/>
</dbReference>
<dbReference type="Proteomes" id="UP000009011">
    <property type="component" value="Chromosome"/>
</dbReference>
<dbReference type="RefSeq" id="WP_014857040.1">
    <property type="nucleotide sequence ID" value="NC_018178.1"/>
</dbReference>
<dbReference type="HOGENOM" id="CLU_003376_2_1_10"/>
<dbReference type="NCBIfam" id="NF006942">
    <property type="entry name" value="PRK09424.1"/>
    <property type="match status" value="1"/>
</dbReference>
<evidence type="ECO:0000256" key="3">
    <source>
        <dbReference type="ARBA" id="ARBA00012943"/>
    </source>
</evidence>
<dbReference type="PANTHER" id="PTHR10160:SF19">
    <property type="entry name" value="PROTON-TRANSLOCATING NAD(P)(+) TRANSHYDROGENASE"/>
    <property type="match status" value="1"/>
</dbReference>
<dbReference type="eggNOG" id="COG3288">
    <property type="taxonomic scope" value="Bacteria"/>
</dbReference>
<evidence type="ECO:0000313" key="15">
    <source>
        <dbReference type="Proteomes" id="UP000009011"/>
    </source>
</evidence>
<dbReference type="PATRIC" id="fig|1191523.3.peg.2510"/>
<dbReference type="Pfam" id="PF05222">
    <property type="entry name" value="AlaDh_PNT_N"/>
    <property type="match status" value="1"/>
</dbReference>
<keyword evidence="7" id="KW-0520">NAD</keyword>
<dbReference type="FunFam" id="3.40.50.720:FF:000188">
    <property type="entry name" value="NAD(P) transhydrogenase alpha subunit 1"/>
    <property type="match status" value="1"/>
</dbReference>
<evidence type="ECO:0000256" key="9">
    <source>
        <dbReference type="ARBA" id="ARBA00071353"/>
    </source>
</evidence>
<dbReference type="PANTHER" id="PTHR10160">
    <property type="entry name" value="NAD(P) TRANSHYDROGENASE"/>
    <property type="match status" value="1"/>
</dbReference>
<dbReference type="OrthoDB" id="9804592at2"/>
<dbReference type="Pfam" id="PF01262">
    <property type="entry name" value="AlaDh_PNT_C"/>
    <property type="match status" value="1"/>
</dbReference>
<evidence type="ECO:0000259" key="12">
    <source>
        <dbReference type="SMART" id="SM01002"/>
    </source>
</evidence>
<evidence type="ECO:0000256" key="4">
    <source>
        <dbReference type="ARBA" id="ARBA00022741"/>
    </source>
</evidence>
<dbReference type="GO" id="GO:0050661">
    <property type="term" value="F:NADP binding"/>
    <property type="evidence" value="ECO:0007669"/>
    <property type="project" value="TreeGrafter"/>
</dbReference>
<name>I6Z8Y4_MELRP</name>
<keyword evidence="5" id="KW-0521">NADP</keyword>
<reference evidence="14 15" key="1">
    <citation type="journal article" date="2013" name="PLoS ONE">
        <title>Genomic analysis of Melioribacter roseus, facultatively anaerobic organotrophic bacterium representing a novel deep lineage within Bacteriodetes/Chlorobi group.</title>
        <authorList>
            <person name="Kadnikov V.V."/>
            <person name="Mardanov A.V."/>
            <person name="Podosokorskaya O.A."/>
            <person name="Gavrilov S.N."/>
            <person name="Kublanov I.V."/>
            <person name="Beletsky A.V."/>
            <person name="Bonch-Osmolovskaya E.A."/>
            <person name="Ravin N.V."/>
        </authorList>
    </citation>
    <scope>NUCLEOTIDE SEQUENCE [LARGE SCALE GENOMIC DNA]</scope>
    <source>
        <strain evidence="15">JCM 17771 / P3M-2</strain>
    </source>
</reference>
<dbReference type="InterPro" id="IPR007698">
    <property type="entry name" value="AlaDH/PNT_NAD(H)-bd"/>
</dbReference>
<keyword evidence="4" id="KW-0547">Nucleotide-binding</keyword>
<dbReference type="KEGG" id="mro:MROS_2380"/>
<evidence type="ECO:0000256" key="7">
    <source>
        <dbReference type="ARBA" id="ARBA00023027"/>
    </source>
</evidence>